<keyword evidence="3" id="KW-0560">Oxidoreductase</keyword>
<dbReference type="Gene3D" id="3.90.180.10">
    <property type="entry name" value="Medium-chain alcohol dehydrogenases, catalytic domain"/>
    <property type="match status" value="1"/>
</dbReference>
<evidence type="ECO:0000256" key="1">
    <source>
        <dbReference type="ARBA" id="ARBA00022723"/>
    </source>
</evidence>
<evidence type="ECO:0000256" key="2">
    <source>
        <dbReference type="ARBA" id="ARBA00022833"/>
    </source>
</evidence>
<dbReference type="GO" id="GO:0016491">
    <property type="term" value="F:oxidoreductase activity"/>
    <property type="evidence" value="ECO:0007669"/>
    <property type="project" value="UniProtKB-KW"/>
</dbReference>
<keyword evidence="2" id="KW-0862">Zinc</keyword>
<name>A0A537LDF7_9BACT</name>
<dbReference type="InterPro" id="IPR036291">
    <property type="entry name" value="NAD(P)-bd_dom_sf"/>
</dbReference>
<evidence type="ECO:0000313" key="6">
    <source>
        <dbReference type="EMBL" id="TMJ11233.1"/>
    </source>
</evidence>
<sequence length="338" mass="35932">MQAAVFEGEGRLVVRDVEPPELRAPDDVLLAVRAAGICGTDVHILAVPPGHPATPGVIMGHEYTADVVATGDRVDHVAPGDRIVVDPSIWCGSCPYCQMGLTNLCDRMTGIGIFRHGGFAPLSVVPARAVYRISSDVASEIAALAEPLADVLNGIRKLGVAPGESALVLGAGPIGLLFTLLLRAAGVGTLLVAEVADYRAAQARECGADLIINPRQQDLAAVVRGETRLGADMVVDAVGTLLEDGLRCVRKGGRVLLFGMHEHARPAVKQYDVTKYELQILGTYIARGTFPQAVRLLEAGRLDFGRLVTHRVPLRDIQRGIDLLRRGEAVKVAVFPEA</sequence>
<dbReference type="InterPro" id="IPR020843">
    <property type="entry name" value="ER"/>
</dbReference>
<dbReference type="GO" id="GO:0046872">
    <property type="term" value="F:metal ion binding"/>
    <property type="evidence" value="ECO:0007669"/>
    <property type="project" value="UniProtKB-KW"/>
</dbReference>
<accession>A0A537LDF7</accession>
<evidence type="ECO:0000259" key="4">
    <source>
        <dbReference type="SMART" id="SM00829"/>
    </source>
</evidence>
<organism evidence="5 8">
    <name type="scientific">Candidatus Segetimicrobium genomatis</name>
    <dbReference type="NCBI Taxonomy" id="2569760"/>
    <lineage>
        <taxon>Bacteria</taxon>
        <taxon>Bacillati</taxon>
        <taxon>Candidatus Sysuimicrobiota</taxon>
        <taxon>Candidatus Sysuimicrobiia</taxon>
        <taxon>Candidatus Sysuimicrobiales</taxon>
        <taxon>Candidatus Segetimicrobiaceae</taxon>
        <taxon>Candidatus Segetimicrobium</taxon>
    </lineage>
</organism>
<dbReference type="Pfam" id="PF08240">
    <property type="entry name" value="ADH_N"/>
    <property type="match status" value="1"/>
</dbReference>
<keyword evidence="1" id="KW-0479">Metal-binding</keyword>
<gene>
    <name evidence="6" type="ORF">E6G98_05395</name>
    <name evidence="5" type="ORF">E6G99_09335</name>
</gene>
<dbReference type="InterPro" id="IPR013154">
    <property type="entry name" value="ADH-like_N"/>
</dbReference>
<dbReference type="PANTHER" id="PTHR43401">
    <property type="entry name" value="L-THREONINE 3-DEHYDROGENASE"/>
    <property type="match status" value="1"/>
</dbReference>
<dbReference type="EMBL" id="VBAJ01000236">
    <property type="protein sequence ID" value="TMJ06069.1"/>
    <property type="molecule type" value="Genomic_DNA"/>
</dbReference>
<dbReference type="Gene3D" id="3.40.50.720">
    <property type="entry name" value="NAD(P)-binding Rossmann-like Domain"/>
    <property type="match status" value="1"/>
</dbReference>
<evidence type="ECO:0000313" key="5">
    <source>
        <dbReference type="EMBL" id="TMJ06069.1"/>
    </source>
</evidence>
<proteinExistence type="predicted"/>
<dbReference type="InterPro" id="IPR013149">
    <property type="entry name" value="ADH-like_C"/>
</dbReference>
<evidence type="ECO:0000313" key="8">
    <source>
        <dbReference type="Proteomes" id="UP000318661"/>
    </source>
</evidence>
<dbReference type="SUPFAM" id="SSF51735">
    <property type="entry name" value="NAD(P)-binding Rossmann-fold domains"/>
    <property type="match status" value="1"/>
</dbReference>
<dbReference type="AlphaFoldDB" id="A0A537LDF7"/>
<dbReference type="EMBL" id="VBAI01000073">
    <property type="protein sequence ID" value="TMJ11233.1"/>
    <property type="molecule type" value="Genomic_DNA"/>
</dbReference>
<dbReference type="Proteomes" id="UP000315217">
    <property type="component" value="Unassembled WGS sequence"/>
</dbReference>
<feature type="domain" description="Enoyl reductase (ER)" evidence="4">
    <location>
        <begin position="8"/>
        <end position="334"/>
    </location>
</feature>
<evidence type="ECO:0000313" key="7">
    <source>
        <dbReference type="Proteomes" id="UP000315217"/>
    </source>
</evidence>
<dbReference type="InterPro" id="IPR011032">
    <property type="entry name" value="GroES-like_sf"/>
</dbReference>
<comment type="caution">
    <text evidence="5">The sequence shown here is derived from an EMBL/GenBank/DDBJ whole genome shotgun (WGS) entry which is preliminary data.</text>
</comment>
<evidence type="ECO:0000256" key="3">
    <source>
        <dbReference type="ARBA" id="ARBA00023002"/>
    </source>
</evidence>
<dbReference type="Proteomes" id="UP000318661">
    <property type="component" value="Unassembled WGS sequence"/>
</dbReference>
<dbReference type="SMART" id="SM00829">
    <property type="entry name" value="PKS_ER"/>
    <property type="match status" value="1"/>
</dbReference>
<dbReference type="PANTHER" id="PTHR43401:SF2">
    <property type="entry name" value="L-THREONINE 3-DEHYDROGENASE"/>
    <property type="match status" value="1"/>
</dbReference>
<dbReference type="SUPFAM" id="SSF50129">
    <property type="entry name" value="GroES-like"/>
    <property type="match status" value="1"/>
</dbReference>
<protein>
    <submittedName>
        <fullName evidence="5">Zinc-binding dehydrogenase</fullName>
    </submittedName>
</protein>
<dbReference type="InterPro" id="IPR050129">
    <property type="entry name" value="Zn_alcohol_dh"/>
</dbReference>
<reference evidence="7 8" key="1">
    <citation type="journal article" date="2019" name="Nat. Microbiol.">
        <title>Mediterranean grassland soil C-N compound turnover is dependent on rainfall and depth, and is mediated by genomically divergent microorganisms.</title>
        <authorList>
            <person name="Diamond S."/>
            <person name="Andeer P.F."/>
            <person name="Li Z."/>
            <person name="Crits-Christoph A."/>
            <person name="Burstein D."/>
            <person name="Anantharaman K."/>
            <person name="Lane K.R."/>
            <person name="Thomas B.C."/>
            <person name="Pan C."/>
            <person name="Northen T.R."/>
            <person name="Banfield J.F."/>
        </authorList>
    </citation>
    <scope>NUCLEOTIDE SEQUENCE [LARGE SCALE GENOMIC DNA]</scope>
    <source>
        <strain evidence="6">NP_1</strain>
        <strain evidence="5">NP_2</strain>
    </source>
</reference>
<dbReference type="Pfam" id="PF00107">
    <property type="entry name" value="ADH_zinc_N"/>
    <property type="match status" value="1"/>
</dbReference>